<evidence type="ECO:0000313" key="2">
    <source>
        <dbReference type="EMBL" id="NID09795.1"/>
    </source>
</evidence>
<sequence length="325" mass="35331">MNMKNFIKVVGLFLVGATMTSCLDDKLSLDPANSVNVVEFKNPTDFLSPYGSKYALYTKAFDLAAENEFPITVSYSGANVAPEDITVTLGTDPAALTQYNTEQSTAYDLIPASLYVLPTSVVIPKGQRTAKVALKFKSNNFDFSKAYVLPVQIKSISSGTISGNFGTILINVNAKNKYDGVYTVTGTMTDVTNAAFKHMNQIGEPLEYTLETVSATKCVVVEREYGYNAPFHVFYTGTGISVYGSFAAVIEFDPATDKIVGVTNYYGQPAGNTRSAQLDPTGVNTYTASSKTIKIKYNMRQPSVVAAAPNIRVTWDEVLTYARPR</sequence>
<proteinExistence type="predicted"/>
<dbReference type="PROSITE" id="PS51257">
    <property type="entry name" value="PROKAR_LIPOPROTEIN"/>
    <property type="match status" value="1"/>
</dbReference>
<evidence type="ECO:0000313" key="3">
    <source>
        <dbReference type="Proteomes" id="UP000606008"/>
    </source>
</evidence>
<comment type="caution">
    <text evidence="2">The sequence shown here is derived from an EMBL/GenBank/DDBJ whole genome shotgun (WGS) entry which is preliminary data.</text>
</comment>
<dbReference type="Pfam" id="PF08522">
    <property type="entry name" value="BT_3987-like_N"/>
    <property type="match status" value="1"/>
</dbReference>
<accession>A0ABX0QF05</accession>
<dbReference type="EMBL" id="WAEL01000002">
    <property type="protein sequence ID" value="NID09795.1"/>
    <property type="molecule type" value="Genomic_DNA"/>
</dbReference>
<organism evidence="2 3">
    <name type="scientific">Fibrivirga algicola</name>
    <dbReference type="NCBI Taxonomy" id="2950420"/>
    <lineage>
        <taxon>Bacteria</taxon>
        <taxon>Pseudomonadati</taxon>
        <taxon>Bacteroidota</taxon>
        <taxon>Cytophagia</taxon>
        <taxon>Cytophagales</taxon>
        <taxon>Spirosomataceae</taxon>
        <taxon>Fibrivirga</taxon>
    </lineage>
</organism>
<protein>
    <submittedName>
        <fullName evidence="2">DUF1735 domain-containing protein</fullName>
    </submittedName>
</protein>
<reference evidence="2" key="1">
    <citation type="submission" date="2024-05" db="EMBL/GenBank/DDBJ databases">
        <authorList>
            <person name="Jung D.-H."/>
        </authorList>
    </citation>
    <scope>NUCLEOTIDE SEQUENCE</scope>
    <source>
        <strain evidence="2">JA-25</strain>
    </source>
</reference>
<name>A0ABX0QF05_9BACT</name>
<dbReference type="InterPro" id="IPR013728">
    <property type="entry name" value="BT_3987-like_N"/>
</dbReference>
<dbReference type="Proteomes" id="UP000606008">
    <property type="component" value="Unassembled WGS sequence"/>
</dbReference>
<evidence type="ECO:0000259" key="1">
    <source>
        <dbReference type="Pfam" id="PF08522"/>
    </source>
</evidence>
<dbReference type="Gene3D" id="2.60.40.1740">
    <property type="entry name" value="hypothetical protein (bacova_03559)"/>
    <property type="match status" value="1"/>
</dbReference>
<keyword evidence="3" id="KW-1185">Reference proteome</keyword>
<feature type="domain" description="BT-3987-like N-terminal" evidence="1">
    <location>
        <begin position="53"/>
        <end position="158"/>
    </location>
</feature>
<gene>
    <name evidence="2" type="ORF">F7231_06400</name>
</gene>